<dbReference type="GeneID" id="68095337"/>
<feature type="region of interest" description="Disordered" evidence="1">
    <location>
        <begin position="166"/>
        <end position="233"/>
    </location>
</feature>
<protein>
    <submittedName>
        <fullName evidence="2">Uncharacterized protein</fullName>
    </submittedName>
</protein>
<feature type="region of interest" description="Disordered" evidence="1">
    <location>
        <begin position="424"/>
        <end position="445"/>
    </location>
</feature>
<dbReference type="SUPFAM" id="SSF101898">
    <property type="entry name" value="NHL repeat"/>
    <property type="match status" value="1"/>
</dbReference>
<feature type="compositionally biased region" description="Polar residues" evidence="1">
    <location>
        <begin position="189"/>
        <end position="207"/>
    </location>
</feature>
<dbReference type="RefSeq" id="XP_044549726.1">
    <property type="nucleotide sequence ID" value="XM_044692348.1"/>
</dbReference>
<feature type="compositionally biased region" description="Polar residues" evidence="1">
    <location>
        <begin position="396"/>
        <end position="406"/>
    </location>
</feature>
<feature type="compositionally biased region" description="Basic and acidic residues" evidence="1">
    <location>
        <begin position="277"/>
        <end position="288"/>
    </location>
</feature>
<dbReference type="Gene3D" id="2.120.10.30">
    <property type="entry name" value="TolB, C-terminal domain"/>
    <property type="match status" value="1"/>
</dbReference>
<evidence type="ECO:0000313" key="3">
    <source>
        <dbReference type="Proteomes" id="UP000816034"/>
    </source>
</evidence>
<evidence type="ECO:0000313" key="2">
    <source>
        <dbReference type="EMBL" id="KAG2385733.1"/>
    </source>
</evidence>
<reference evidence="2 3" key="1">
    <citation type="journal article" date="2018" name="BMC Genomics">
        <title>The genome of Naegleria lovaniensis, the basis for a comparative approach to unravel pathogenicity factors of the human pathogenic amoeba N. fowleri.</title>
        <authorList>
            <person name="Liechti N."/>
            <person name="Schurch N."/>
            <person name="Bruggmann R."/>
            <person name="Wittwer M."/>
        </authorList>
    </citation>
    <scope>NUCLEOTIDE SEQUENCE [LARGE SCALE GENOMIC DNA]</scope>
    <source>
        <strain evidence="2 3">ATCC 30569</strain>
    </source>
</reference>
<accession>A0AA88KKF9</accession>
<feature type="compositionally biased region" description="Polar residues" evidence="1">
    <location>
        <begin position="214"/>
        <end position="228"/>
    </location>
</feature>
<feature type="compositionally biased region" description="Polar residues" evidence="1">
    <location>
        <begin position="289"/>
        <end position="312"/>
    </location>
</feature>
<feature type="compositionally biased region" description="Polar residues" evidence="1">
    <location>
        <begin position="264"/>
        <end position="274"/>
    </location>
</feature>
<feature type="region of interest" description="Disordered" evidence="1">
    <location>
        <begin position="386"/>
        <end position="411"/>
    </location>
</feature>
<evidence type="ECO:0000256" key="1">
    <source>
        <dbReference type="SAM" id="MobiDB-lite"/>
    </source>
</evidence>
<keyword evidence="3" id="KW-1185">Reference proteome</keyword>
<dbReference type="EMBL" id="PYSW02000017">
    <property type="protein sequence ID" value="KAG2385733.1"/>
    <property type="molecule type" value="Genomic_DNA"/>
</dbReference>
<organism evidence="2 3">
    <name type="scientific">Naegleria lovaniensis</name>
    <name type="common">Amoeba</name>
    <dbReference type="NCBI Taxonomy" id="51637"/>
    <lineage>
        <taxon>Eukaryota</taxon>
        <taxon>Discoba</taxon>
        <taxon>Heterolobosea</taxon>
        <taxon>Tetramitia</taxon>
        <taxon>Eutetramitia</taxon>
        <taxon>Vahlkampfiidae</taxon>
        <taxon>Naegleria</taxon>
    </lineage>
</organism>
<name>A0AA88KKF9_NAELO</name>
<sequence length="1498" mass="168579">MKSSKIPTPKQGEQQQHAAVDNNIQMFNQACRPVSPTQVATTLSLPPSSSSTGLSHQLQLHVTTFQDNQKQKEPPLGLSAVGPILPNHSNINNNRVVAQTFVLHQQSSLNSSMSRSSSMSYHPSSFSVDFQQQEHAKKHQVISKMDAEQLSPANDPLLMFRGEETVKESTARGEIKAIVPPSSMMHQHVPSTSDDWMSSTTAIPSSNRPDKAPSMTSGSNPSSLSHTRPQAEQDHKYMAPTTTSHATVDSSQTPRHPQMHESVITTGQHASHSITLRGEEDHHWEGDRSSSSNPNKNHMQQVKSTTPSTNHVTSKPPPPSTTTSFHHHHQDLTRTEPSQPIVSSSQNLSFSHPQQQQQLHVPSCSACVVVTPTNNMCLTTTTNAAKTFHTPPLAPNTKNASGRNPSPSTPPSVIMTSSFATSSSQIIPSSTKRRQQASNSNIVGGNPSPYETHVFMSNEHAASSVTSFTNEKLSFPKVNYYGRFYELKDELGMDKWPQFYDEIRHLPIFPFVYPMSFKFILNPPKLSSFHAASKRKKRKGGNVNIFFEGGNEEITKEWSQHVISDEEVRNHFFKVCTEIRKFIDESVIEKIRYLTKCSSQKEEVVEPPKPPTETCPTLNSDLKCNKETEKRVVRLISKNGKQCPVYVCKKRKVEKCKKDTPPPEIKCPDIFQQDQQCKEGYEQVTRQVQFGDKLCDRKVCVRNVPECPKQEFEKCPDGQTRKFSTNPVTKCPEMTCVPLECPKEFDPKNVKCSPGWVLSQVKVKYGSIECSEYKCVNIGCPAEIRETRNIKCKQGQVLKSEDVIVNGRKCPKFRCVDVTCPLVEEPKCAAGDITIEVKTVYHGILCKSFKCVHEECPNPEMKSCDPESEQLQVVKYSTNSGKSCYKYECVKRKKTCSNVCTRYSERAGKCLKYVMQGEQQKCISWDLVNQGQCIEQRFINKCKRYVAGGQTCVKKGITTSCLKEELRKECTKYGEKEICVSSSSTAKRTCQRYDTRVVGCLQYKAVSKCVSRTNIPQTECKPVRQCLKQLAPTQTKYCKAYKKQCKKAKRETCTTTTCPCSKKPIKKCRTVYFDACCENKCSEWATRTVKGKCAEWGTRRVCKPSNKPTSVCSKYQTVNICVQPKTEKICTKWHSTSGGVCTQRKKISVCLSSKSVKTCTKYGQKEVCESWGVTKPRCAEYASTSVCVKDLQVREFVPSITVDFLNSELQVFMKGVVFPLPKRVALRTNFSYKETMIENIKQAAGLQIDIKNQLIFTRTTQSRYVVLDAQTKEIKNYFSLPLRRCPRNFKICQNDNSILVPLGKELWKYRYSVPKILTGAQEDVVQHVWTFQYRLISVLDSITIDYDDDAIDHHGSGVIYVCDTLSVFVVNGFNGQLVKKLGAFNSINGVTLDGNRNLIICRFDKNHQVVTRNGDLLNEIAIKPNYFVLYILHDPSTNNLILVLESELTLTDHVVQIISPRGELIIEKATGFDVDGMCLNERTGELLLVHKGSIEIYQ</sequence>
<proteinExistence type="predicted"/>
<dbReference type="Proteomes" id="UP000816034">
    <property type="component" value="Unassembled WGS sequence"/>
</dbReference>
<gene>
    <name evidence="2" type="ORF">C9374_002882</name>
</gene>
<feature type="region of interest" description="Disordered" evidence="1">
    <location>
        <begin position="264"/>
        <end position="354"/>
    </location>
</feature>
<dbReference type="InterPro" id="IPR011042">
    <property type="entry name" value="6-blade_b-propeller_TolB-like"/>
</dbReference>
<feature type="compositionally biased region" description="Polar residues" evidence="1">
    <location>
        <begin position="335"/>
        <end position="354"/>
    </location>
</feature>
<feature type="compositionally biased region" description="Polar residues" evidence="1">
    <location>
        <begin position="424"/>
        <end position="443"/>
    </location>
</feature>
<comment type="caution">
    <text evidence="2">The sequence shown here is derived from an EMBL/GenBank/DDBJ whole genome shotgun (WGS) entry which is preliminary data.</text>
</comment>
<feature type="compositionally biased region" description="Basic and acidic residues" evidence="1">
    <location>
        <begin position="166"/>
        <end position="175"/>
    </location>
</feature>